<dbReference type="GO" id="GO:0016020">
    <property type="term" value="C:membrane"/>
    <property type="evidence" value="ECO:0007669"/>
    <property type="project" value="UniProtKB-SubCell"/>
</dbReference>
<evidence type="ECO:0000256" key="5">
    <source>
        <dbReference type="SAM" id="Phobius"/>
    </source>
</evidence>
<dbReference type="GO" id="GO:0022857">
    <property type="term" value="F:transmembrane transporter activity"/>
    <property type="evidence" value="ECO:0007669"/>
    <property type="project" value="InterPro"/>
</dbReference>
<dbReference type="SUPFAM" id="SSF103473">
    <property type="entry name" value="MFS general substrate transporter"/>
    <property type="match status" value="1"/>
</dbReference>
<feature type="transmembrane region" description="Helical" evidence="5">
    <location>
        <begin position="345"/>
        <end position="371"/>
    </location>
</feature>
<dbReference type="InterPro" id="IPR020846">
    <property type="entry name" value="MFS_dom"/>
</dbReference>
<keyword evidence="8" id="KW-1185">Reference proteome</keyword>
<feature type="transmembrane region" description="Helical" evidence="5">
    <location>
        <begin position="174"/>
        <end position="198"/>
    </location>
</feature>
<dbReference type="Gene3D" id="1.20.1250.20">
    <property type="entry name" value="MFS general substrate transporter like domains"/>
    <property type="match status" value="2"/>
</dbReference>
<feature type="transmembrane region" description="Helical" evidence="5">
    <location>
        <begin position="149"/>
        <end position="168"/>
    </location>
</feature>
<evidence type="ECO:0000256" key="2">
    <source>
        <dbReference type="ARBA" id="ARBA00022692"/>
    </source>
</evidence>
<feature type="transmembrane region" description="Helical" evidence="5">
    <location>
        <begin position="281"/>
        <end position="299"/>
    </location>
</feature>
<comment type="caution">
    <text evidence="7">The sequence shown here is derived from an EMBL/GenBank/DDBJ whole genome shotgun (WGS) entry which is preliminary data.</text>
</comment>
<feature type="transmembrane region" description="Helical" evidence="5">
    <location>
        <begin position="16"/>
        <end position="36"/>
    </location>
</feature>
<dbReference type="PROSITE" id="PS50850">
    <property type="entry name" value="MFS"/>
    <property type="match status" value="1"/>
</dbReference>
<feature type="transmembrane region" description="Helical" evidence="5">
    <location>
        <begin position="311"/>
        <end position="333"/>
    </location>
</feature>
<accession>A0A3D8RH71</accession>
<keyword evidence="4 5" id="KW-0472">Membrane</keyword>
<dbReference type="EMBL" id="PDLM01000007">
    <property type="protein sequence ID" value="RDW73402.1"/>
    <property type="molecule type" value="Genomic_DNA"/>
</dbReference>
<dbReference type="Proteomes" id="UP000256645">
    <property type="component" value="Unassembled WGS sequence"/>
</dbReference>
<protein>
    <recommendedName>
        <fullName evidence="6">Major facilitator superfamily (MFS) profile domain-containing protein</fullName>
    </recommendedName>
</protein>
<dbReference type="InterPro" id="IPR011701">
    <property type="entry name" value="MFS"/>
</dbReference>
<evidence type="ECO:0000256" key="4">
    <source>
        <dbReference type="ARBA" id="ARBA00023136"/>
    </source>
</evidence>
<evidence type="ECO:0000313" key="8">
    <source>
        <dbReference type="Proteomes" id="UP000256645"/>
    </source>
</evidence>
<dbReference type="PANTHER" id="PTHR42718:SF1">
    <property type="entry name" value="LOW AFFINITY AMMONIUM TRANSPORTER"/>
    <property type="match status" value="1"/>
</dbReference>
<dbReference type="PANTHER" id="PTHR42718">
    <property type="entry name" value="MAJOR FACILITATOR SUPERFAMILY MULTIDRUG TRANSPORTER MFSC"/>
    <property type="match status" value="1"/>
</dbReference>
<dbReference type="Pfam" id="PF07690">
    <property type="entry name" value="MFS_1"/>
    <property type="match status" value="1"/>
</dbReference>
<feature type="transmembrane region" description="Helical" evidence="5">
    <location>
        <begin position="383"/>
        <end position="403"/>
    </location>
</feature>
<organism evidence="7 8">
    <name type="scientific">Coleophoma cylindrospora</name>
    <dbReference type="NCBI Taxonomy" id="1849047"/>
    <lineage>
        <taxon>Eukaryota</taxon>
        <taxon>Fungi</taxon>
        <taxon>Dikarya</taxon>
        <taxon>Ascomycota</taxon>
        <taxon>Pezizomycotina</taxon>
        <taxon>Leotiomycetes</taxon>
        <taxon>Helotiales</taxon>
        <taxon>Dermateaceae</taxon>
        <taxon>Coleophoma</taxon>
    </lineage>
</organism>
<feature type="domain" description="Major facilitator superfamily (MFS) profile" evidence="6">
    <location>
        <begin position="1"/>
        <end position="406"/>
    </location>
</feature>
<dbReference type="OrthoDB" id="2428527at2759"/>
<evidence type="ECO:0000313" key="7">
    <source>
        <dbReference type="EMBL" id="RDW73402.1"/>
    </source>
</evidence>
<keyword evidence="2 5" id="KW-0812">Transmembrane</keyword>
<evidence type="ECO:0000259" key="6">
    <source>
        <dbReference type="PROSITE" id="PS50850"/>
    </source>
</evidence>
<feature type="transmembrane region" description="Helical" evidence="5">
    <location>
        <begin position="258"/>
        <end position="274"/>
    </location>
</feature>
<feature type="transmembrane region" description="Helical" evidence="5">
    <location>
        <begin position="81"/>
        <end position="102"/>
    </location>
</feature>
<evidence type="ECO:0000256" key="3">
    <source>
        <dbReference type="ARBA" id="ARBA00022989"/>
    </source>
</evidence>
<proteinExistence type="predicted"/>
<evidence type="ECO:0000256" key="1">
    <source>
        <dbReference type="ARBA" id="ARBA00004141"/>
    </source>
</evidence>
<name>A0A3D8RH71_9HELO</name>
<comment type="subcellular location">
    <subcellularLocation>
        <location evidence="1">Membrane</location>
        <topology evidence="1">Multi-pass membrane protein</topology>
    </subcellularLocation>
</comment>
<feature type="transmembrane region" description="Helical" evidence="5">
    <location>
        <begin position="48"/>
        <end position="69"/>
    </location>
</feature>
<dbReference type="InterPro" id="IPR036259">
    <property type="entry name" value="MFS_trans_sf"/>
</dbReference>
<feature type="transmembrane region" description="Helical" evidence="5">
    <location>
        <begin position="108"/>
        <end position="128"/>
    </location>
</feature>
<keyword evidence="3 5" id="KW-1133">Transmembrane helix</keyword>
<dbReference type="AlphaFoldDB" id="A0A3D8RH71"/>
<reference evidence="7 8" key="1">
    <citation type="journal article" date="2018" name="IMA Fungus">
        <title>IMA Genome-F 9: Draft genome sequence of Annulohypoxylon stygium, Aspergillus mulundensis, Berkeleyomyces basicola (syn. Thielaviopsis basicola), Ceratocystis smalleyi, two Cercospora beticola strains, Coleophoma cylindrospora, Fusarium fracticaudum, Phialophora cf. hyalina, and Morchella septimelata.</title>
        <authorList>
            <person name="Wingfield B.D."/>
            <person name="Bills G.F."/>
            <person name="Dong Y."/>
            <person name="Huang W."/>
            <person name="Nel W.J."/>
            <person name="Swalarsk-Parry B.S."/>
            <person name="Vaghefi N."/>
            <person name="Wilken P.M."/>
            <person name="An Z."/>
            <person name="de Beer Z.W."/>
            <person name="De Vos L."/>
            <person name="Chen L."/>
            <person name="Duong T.A."/>
            <person name="Gao Y."/>
            <person name="Hammerbacher A."/>
            <person name="Kikkert J.R."/>
            <person name="Li Y."/>
            <person name="Li H."/>
            <person name="Li K."/>
            <person name="Li Q."/>
            <person name="Liu X."/>
            <person name="Ma X."/>
            <person name="Naidoo K."/>
            <person name="Pethybridge S.J."/>
            <person name="Sun J."/>
            <person name="Steenkamp E.T."/>
            <person name="van der Nest M.A."/>
            <person name="van Wyk S."/>
            <person name="Wingfield M.J."/>
            <person name="Xiong C."/>
            <person name="Yue Q."/>
            <person name="Zhang X."/>
        </authorList>
    </citation>
    <scope>NUCLEOTIDE SEQUENCE [LARGE SCALE GENOMIC DNA]</scope>
    <source>
        <strain evidence="7 8">BP6252</strain>
    </source>
</reference>
<sequence length="444" mass="48017">MLVAGRVGDIWGYKRVFLVGWIWSGFWALLAGISAYTHSMIFFDICRAFQGIGSAIIVPISLAIIGSVYNEGHRKNLAFSLYAAGAPIGFTLGAVISALLAQFARWEWAYYLTTIVCCLMAAMSYLVVPDLELESRQDEPRRDRTAKTFDWIGAFTGVSGLVLINLAWNRAPAVGWGSAQAIAPLVVGIVLFTLFFFVEKRVKRPLVPINQISTDAAWVLFVTAVGWSSFGILIYYLISFITQVQEDSLINAAGKLAPVPFSGVAAAILASVLLKKGLRTAWLLAIALVWFVIGNALLATTPVHQTYWKQIFWAVLITPLGIDMSFPAATIMISNLVSKEHQGVAASLVATVIYYSQSIGLGIAGTVEVYVRDGDLLRGFRAALYSAVGLSGLGLLIACGYAASASKHLHRWSGKLKDPTVVDCPDGGGVLEIEMGTISDRPTR</sequence>
<gene>
    <name evidence="7" type="ORF">BP6252_07309</name>
</gene>
<feature type="transmembrane region" description="Helical" evidence="5">
    <location>
        <begin position="218"/>
        <end position="238"/>
    </location>
</feature>